<accession>A0A839ZBQ0</accession>
<dbReference type="EMBL" id="JACICD010000004">
    <property type="protein sequence ID" value="MBB3772126.1"/>
    <property type="molecule type" value="Genomic_DNA"/>
</dbReference>
<dbReference type="InterPro" id="IPR036388">
    <property type="entry name" value="WH-like_DNA-bd_sf"/>
</dbReference>
<dbReference type="Proteomes" id="UP000533469">
    <property type="component" value="Unassembled WGS sequence"/>
</dbReference>
<dbReference type="Gene3D" id="1.10.10.10">
    <property type="entry name" value="Winged helix-like DNA-binding domain superfamily/Winged helix DNA-binding domain"/>
    <property type="match status" value="1"/>
</dbReference>
<keyword evidence="2" id="KW-0238">DNA-binding</keyword>
<dbReference type="GO" id="GO:0003677">
    <property type="term" value="F:DNA binding"/>
    <property type="evidence" value="ECO:0007669"/>
    <property type="project" value="UniProtKB-KW"/>
</dbReference>
<dbReference type="PROSITE" id="PS50987">
    <property type="entry name" value="HTH_ARSR_2"/>
    <property type="match status" value="1"/>
</dbReference>
<keyword evidence="3" id="KW-0804">Transcription</keyword>
<dbReference type="InterPro" id="IPR051011">
    <property type="entry name" value="Metal_resp_trans_reg"/>
</dbReference>
<proteinExistence type="predicted"/>
<dbReference type="RefSeq" id="WP_183190256.1">
    <property type="nucleotide sequence ID" value="NZ_JACICD010000004.1"/>
</dbReference>
<dbReference type="NCBIfam" id="NF033788">
    <property type="entry name" value="HTH_metalloreg"/>
    <property type="match status" value="1"/>
</dbReference>
<evidence type="ECO:0000259" key="4">
    <source>
        <dbReference type="PROSITE" id="PS50987"/>
    </source>
</evidence>
<keyword evidence="1" id="KW-0805">Transcription regulation</keyword>
<name>A0A839ZBQ0_9HYPH</name>
<dbReference type="AlphaFoldDB" id="A0A839ZBQ0"/>
<evidence type="ECO:0000313" key="6">
    <source>
        <dbReference type="Proteomes" id="UP000533469"/>
    </source>
</evidence>
<dbReference type="InterPro" id="IPR036390">
    <property type="entry name" value="WH_DNA-bd_sf"/>
</dbReference>
<sequence length="106" mass="11633">MRSIEDAGALDGMAAKADHVAAFLKGLANAHRLLILCELARGERSVSQLIAATGIPQTSMSQHLAKLKEEKIVSFRREHRTLHYFIDSEAAKDIIAVLDHHFCGKA</sequence>
<evidence type="ECO:0000256" key="2">
    <source>
        <dbReference type="ARBA" id="ARBA00023125"/>
    </source>
</evidence>
<evidence type="ECO:0000313" key="5">
    <source>
        <dbReference type="EMBL" id="MBB3772126.1"/>
    </source>
</evidence>
<organism evidence="5 6">
    <name type="scientific">Ancylobacter tetraedralis</name>
    <dbReference type="NCBI Taxonomy" id="217068"/>
    <lineage>
        <taxon>Bacteria</taxon>
        <taxon>Pseudomonadati</taxon>
        <taxon>Pseudomonadota</taxon>
        <taxon>Alphaproteobacteria</taxon>
        <taxon>Hyphomicrobiales</taxon>
        <taxon>Xanthobacteraceae</taxon>
        <taxon>Ancylobacter</taxon>
    </lineage>
</organism>
<evidence type="ECO:0000256" key="1">
    <source>
        <dbReference type="ARBA" id="ARBA00023015"/>
    </source>
</evidence>
<dbReference type="PRINTS" id="PR00778">
    <property type="entry name" value="HTHARSR"/>
</dbReference>
<dbReference type="SMART" id="SM00418">
    <property type="entry name" value="HTH_ARSR"/>
    <property type="match status" value="1"/>
</dbReference>
<dbReference type="InterPro" id="IPR011991">
    <property type="entry name" value="ArsR-like_HTH"/>
</dbReference>
<dbReference type="SUPFAM" id="SSF46785">
    <property type="entry name" value="Winged helix' DNA-binding domain"/>
    <property type="match status" value="1"/>
</dbReference>
<dbReference type="InterPro" id="IPR001845">
    <property type="entry name" value="HTH_ArsR_DNA-bd_dom"/>
</dbReference>
<comment type="caution">
    <text evidence="5">The sequence shown here is derived from an EMBL/GenBank/DDBJ whole genome shotgun (WGS) entry which is preliminary data.</text>
</comment>
<protein>
    <submittedName>
        <fullName evidence="5">ArsR family transcriptional regulator</fullName>
    </submittedName>
</protein>
<gene>
    <name evidence="5" type="ORF">FHS55_002735</name>
</gene>
<reference evidence="5 6" key="1">
    <citation type="submission" date="2020-08" db="EMBL/GenBank/DDBJ databases">
        <title>Genomic Encyclopedia of Type Strains, Phase IV (KMG-IV): sequencing the most valuable type-strain genomes for metagenomic binning, comparative biology and taxonomic classification.</title>
        <authorList>
            <person name="Goeker M."/>
        </authorList>
    </citation>
    <scope>NUCLEOTIDE SEQUENCE [LARGE SCALE GENOMIC DNA]</scope>
    <source>
        <strain evidence="5 6">DSM 5895</strain>
    </source>
</reference>
<dbReference type="PANTHER" id="PTHR43132:SF2">
    <property type="entry name" value="ARSENICAL RESISTANCE OPERON REPRESSOR ARSR-RELATED"/>
    <property type="match status" value="1"/>
</dbReference>
<dbReference type="PANTHER" id="PTHR43132">
    <property type="entry name" value="ARSENICAL RESISTANCE OPERON REPRESSOR ARSR-RELATED"/>
    <property type="match status" value="1"/>
</dbReference>
<feature type="domain" description="HTH arsR-type" evidence="4">
    <location>
        <begin position="13"/>
        <end position="106"/>
    </location>
</feature>
<dbReference type="GO" id="GO:0003700">
    <property type="term" value="F:DNA-binding transcription factor activity"/>
    <property type="evidence" value="ECO:0007669"/>
    <property type="project" value="InterPro"/>
</dbReference>
<dbReference type="Pfam" id="PF01022">
    <property type="entry name" value="HTH_5"/>
    <property type="match status" value="1"/>
</dbReference>
<keyword evidence="6" id="KW-1185">Reference proteome</keyword>
<dbReference type="CDD" id="cd00090">
    <property type="entry name" value="HTH_ARSR"/>
    <property type="match status" value="1"/>
</dbReference>
<evidence type="ECO:0000256" key="3">
    <source>
        <dbReference type="ARBA" id="ARBA00023163"/>
    </source>
</evidence>